<evidence type="ECO:0000313" key="3">
    <source>
        <dbReference type="Proteomes" id="UP000235122"/>
    </source>
</evidence>
<feature type="region of interest" description="Disordered" evidence="1">
    <location>
        <begin position="37"/>
        <end position="65"/>
    </location>
</feature>
<organism evidence="2 3">
    <name type="scientific">Winkia neuii</name>
    <dbReference type="NCBI Taxonomy" id="33007"/>
    <lineage>
        <taxon>Bacteria</taxon>
        <taxon>Bacillati</taxon>
        <taxon>Actinomycetota</taxon>
        <taxon>Actinomycetes</taxon>
        <taxon>Actinomycetales</taxon>
        <taxon>Actinomycetaceae</taxon>
        <taxon>Winkia</taxon>
    </lineage>
</organism>
<proteinExistence type="predicted"/>
<sequence>MTVHYLSRKQFAERIGVAVGTLSRYKLPAPDVIVGPPSRPVQGWTEKTIDEWNAERPRRRQKSAL</sequence>
<dbReference type="EMBL" id="PKKO01000003">
    <property type="protein sequence ID" value="PKY72338.1"/>
    <property type="molecule type" value="Genomic_DNA"/>
</dbReference>
<evidence type="ECO:0000313" key="2">
    <source>
        <dbReference type="EMBL" id="PKY72338.1"/>
    </source>
</evidence>
<dbReference type="AlphaFoldDB" id="A0A2I1IMH6"/>
<keyword evidence="3" id="KW-1185">Reference proteome</keyword>
<accession>A0A2I1IMH6</accession>
<reference evidence="2 3" key="1">
    <citation type="submission" date="2017-12" db="EMBL/GenBank/DDBJ databases">
        <title>Phylogenetic diversity of female urinary microbiome.</title>
        <authorList>
            <person name="Thomas-White K."/>
            <person name="Wolfe A.J."/>
        </authorList>
    </citation>
    <scope>NUCLEOTIDE SEQUENCE [LARGE SCALE GENOMIC DNA]</scope>
    <source>
        <strain evidence="2 3">UMB0402</strain>
    </source>
</reference>
<name>A0A2I1IMH6_9ACTO</name>
<gene>
    <name evidence="2" type="ORF">CYJ19_05685</name>
</gene>
<feature type="compositionally biased region" description="Basic and acidic residues" evidence="1">
    <location>
        <begin position="47"/>
        <end position="56"/>
    </location>
</feature>
<comment type="caution">
    <text evidence="2">The sequence shown here is derived from an EMBL/GenBank/DDBJ whole genome shotgun (WGS) entry which is preliminary data.</text>
</comment>
<protein>
    <submittedName>
        <fullName evidence="2">Uncharacterized protein</fullName>
    </submittedName>
</protein>
<dbReference type="Proteomes" id="UP000235122">
    <property type="component" value="Unassembled WGS sequence"/>
</dbReference>
<evidence type="ECO:0000256" key="1">
    <source>
        <dbReference type="SAM" id="MobiDB-lite"/>
    </source>
</evidence>